<dbReference type="Pfam" id="PF24498">
    <property type="entry name" value="Ig_TMEM131L_3"/>
    <property type="match status" value="1"/>
</dbReference>
<feature type="repeat" description="WD" evidence="17">
    <location>
        <begin position="1844"/>
        <end position="1885"/>
    </location>
</feature>
<feature type="domain" description="Cadherin" evidence="20">
    <location>
        <begin position="4049"/>
        <end position="4165"/>
    </location>
</feature>
<evidence type="ECO:0000256" key="11">
    <source>
        <dbReference type="ARBA" id="ARBA00023180"/>
    </source>
</evidence>
<comment type="subcellular location">
    <subcellularLocation>
        <location evidence="1">Cell membrane</location>
        <topology evidence="1">Single-pass type I membrane protein</topology>
    </subcellularLocation>
</comment>
<dbReference type="FunFam" id="2.60.40.60:FF:000279">
    <property type="entry name" value="Protocadherin-16, putative"/>
    <property type="match status" value="1"/>
</dbReference>
<dbReference type="PRINTS" id="PR00320">
    <property type="entry name" value="GPROTEINBRPT"/>
</dbReference>
<evidence type="ECO:0000256" key="2">
    <source>
        <dbReference type="ARBA" id="ARBA00022475"/>
    </source>
</evidence>
<evidence type="ECO:0000256" key="18">
    <source>
        <dbReference type="SAM" id="MobiDB-lite"/>
    </source>
</evidence>
<feature type="domain" description="Cadherin" evidence="20">
    <location>
        <begin position="2655"/>
        <end position="2762"/>
    </location>
</feature>
<feature type="region of interest" description="Disordered" evidence="18">
    <location>
        <begin position="4957"/>
        <end position="4977"/>
    </location>
</feature>
<dbReference type="InterPro" id="IPR050971">
    <property type="entry name" value="Cadherin-domain_protein"/>
</dbReference>
<dbReference type="EMBL" id="JAROKS010000019">
    <property type="protein sequence ID" value="KAK1792777.1"/>
    <property type="molecule type" value="Genomic_DNA"/>
</dbReference>
<dbReference type="GO" id="GO:0005509">
    <property type="term" value="F:calcium ion binding"/>
    <property type="evidence" value="ECO:0007669"/>
    <property type="project" value="UniProtKB-UniRule"/>
</dbReference>
<dbReference type="Pfam" id="PF24501">
    <property type="entry name" value="Ig_TMEM131L_5"/>
    <property type="match status" value="1"/>
</dbReference>
<dbReference type="FunFam" id="2.60.40.60:FF:000263">
    <property type="entry name" value="LOW QUALITY PROTEIN: protocadherin-23"/>
    <property type="match status" value="1"/>
</dbReference>
<feature type="region of interest" description="Disordered" evidence="18">
    <location>
        <begin position="1536"/>
        <end position="1571"/>
    </location>
</feature>
<feature type="domain" description="Cadherin" evidence="20">
    <location>
        <begin position="2868"/>
        <end position="2970"/>
    </location>
</feature>
<dbReference type="GO" id="GO:0007156">
    <property type="term" value="P:homophilic cell adhesion via plasma membrane adhesion molecules"/>
    <property type="evidence" value="ECO:0007669"/>
    <property type="project" value="InterPro"/>
</dbReference>
<feature type="domain" description="Cadherin" evidence="20">
    <location>
        <begin position="3530"/>
        <end position="3633"/>
    </location>
</feature>
<dbReference type="InterPro" id="IPR055435">
    <property type="entry name" value="Ig_TMEM131L_3"/>
</dbReference>
<feature type="domain" description="Cadherin" evidence="20">
    <location>
        <begin position="2223"/>
        <end position="2334"/>
    </location>
</feature>
<feature type="repeat" description="WD" evidence="17">
    <location>
        <begin position="1886"/>
        <end position="1927"/>
    </location>
</feature>
<evidence type="ECO:0000256" key="16">
    <source>
        <dbReference type="PROSITE-ProRule" id="PRU00043"/>
    </source>
</evidence>
<feature type="compositionally biased region" description="Basic and acidic residues" evidence="18">
    <location>
        <begin position="1146"/>
        <end position="1169"/>
    </location>
</feature>
<dbReference type="InterPro" id="IPR036322">
    <property type="entry name" value="WD40_repeat_dom_sf"/>
</dbReference>
<dbReference type="InterPro" id="IPR015919">
    <property type="entry name" value="Cadherin-like_sf"/>
</dbReference>
<comment type="subunit">
    <text evidence="14">Identified in the spliceosome C complex. Component of the PRP19-CDC5L splicing complex composed of a core complex comprising a homotetramer of PRPF19, CDC5L, PLRG1 and BCAS2, and at least three less stably associated proteins CTNNBL1, CWC15 and HSPA8. Interacts (via its WD40 repeat domain) directly with CDC5L (via its C-terminal); the interaction is required for mRNA splicing but not for spliceosome assembly. Component of the minor spliceosome, which splices U12-type introns. Within this complex, interacts with CRIPT. Also interacts directly in the complex with BCAS2 and PRPF19. Interacts with USB1.</text>
</comment>
<feature type="domain" description="Cadherin" evidence="20">
    <location>
        <begin position="4476"/>
        <end position="4591"/>
    </location>
</feature>
<comment type="similarity">
    <text evidence="12">Belongs to the WD repeat PRL1/PRL2 family.</text>
</comment>
<dbReference type="FunFam" id="2.60.40.60:FF:000417">
    <property type="entry name" value="Dachsous cadherin-related 1a"/>
    <property type="match status" value="1"/>
</dbReference>
<feature type="compositionally biased region" description="Basic and acidic residues" evidence="18">
    <location>
        <begin position="4965"/>
        <end position="4977"/>
    </location>
</feature>
<feature type="non-terminal residue" evidence="21">
    <location>
        <position position="1"/>
    </location>
</feature>
<dbReference type="GO" id="GO:0005886">
    <property type="term" value="C:plasma membrane"/>
    <property type="evidence" value="ECO:0007669"/>
    <property type="project" value="UniProtKB-SubCell"/>
</dbReference>
<dbReference type="Pfam" id="PF00028">
    <property type="entry name" value="Cadherin"/>
    <property type="match status" value="21"/>
</dbReference>
<evidence type="ECO:0000313" key="21">
    <source>
        <dbReference type="EMBL" id="KAK1792777.1"/>
    </source>
</evidence>
<feature type="repeat" description="WD" evidence="17">
    <location>
        <begin position="2011"/>
        <end position="2051"/>
    </location>
</feature>
<feature type="region of interest" description="Disordered" evidence="18">
    <location>
        <begin position="1146"/>
        <end position="1190"/>
    </location>
</feature>
<comment type="function">
    <text evidence="13">Involved in pre-mRNA splicing as component of the spliceosome. Component of the PRP19-CDC5L complex that forms an integral part of the spliceosome and is required for activating pre-mRNA splicing. As a component of the minor spliceosome, involved in the splicing of U12-type introns in pre-mRNAs.</text>
</comment>
<feature type="domain" description="Cadherin" evidence="20">
    <location>
        <begin position="4166"/>
        <end position="4270"/>
    </location>
</feature>
<evidence type="ECO:0000256" key="19">
    <source>
        <dbReference type="SAM" id="Phobius"/>
    </source>
</evidence>
<dbReference type="FunFam" id="2.60.40.60:FF:000140">
    <property type="entry name" value="Dachsous cadherin-related 1"/>
    <property type="match status" value="1"/>
</dbReference>
<keyword evidence="10 19" id="KW-0472">Membrane</keyword>
<dbReference type="GO" id="GO:0009653">
    <property type="term" value="P:anatomical structure morphogenesis"/>
    <property type="evidence" value="ECO:0007669"/>
    <property type="project" value="UniProtKB-ARBA"/>
</dbReference>
<dbReference type="InterPro" id="IPR013783">
    <property type="entry name" value="Ig-like_fold"/>
</dbReference>
<dbReference type="FunFam" id="2.60.40.60:FF:000092">
    <property type="entry name" value="Protocadherin 8"/>
    <property type="match status" value="1"/>
</dbReference>
<feature type="region of interest" description="Disordered" evidence="18">
    <location>
        <begin position="1041"/>
        <end position="1116"/>
    </location>
</feature>
<keyword evidence="8" id="KW-0130">Cell adhesion</keyword>
<evidence type="ECO:0000256" key="8">
    <source>
        <dbReference type="ARBA" id="ARBA00022889"/>
    </source>
</evidence>
<feature type="compositionally biased region" description="Low complexity" evidence="18">
    <location>
        <begin position="1041"/>
        <end position="1050"/>
    </location>
</feature>
<feature type="domain" description="Cadherin" evidence="20">
    <location>
        <begin position="4270"/>
        <end position="4370"/>
    </location>
</feature>
<keyword evidence="6" id="KW-0677">Repeat</keyword>
<evidence type="ECO:0000256" key="14">
    <source>
        <dbReference type="ARBA" id="ARBA00062641"/>
    </source>
</evidence>
<dbReference type="Gene3D" id="2.130.10.10">
    <property type="entry name" value="YVTN repeat-like/Quinoprotein amine dehydrogenase"/>
    <property type="match status" value="1"/>
</dbReference>
<feature type="domain" description="Cadherin" evidence="20">
    <location>
        <begin position="4812"/>
        <end position="4935"/>
    </location>
</feature>
<feature type="domain" description="Cadherin" evidence="20">
    <location>
        <begin position="3189"/>
        <end position="3291"/>
    </location>
</feature>
<dbReference type="FunFam" id="2.60.40.60:FF:000104">
    <property type="entry name" value="cadherin-23 isoform X1"/>
    <property type="match status" value="1"/>
</dbReference>
<feature type="domain" description="Cadherin" evidence="20">
    <location>
        <begin position="2157"/>
        <end position="2222"/>
    </location>
</feature>
<keyword evidence="2" id="KW-1003">Cell membrane</keyword>
<feature type="region of interest" description="Disordered" evidence="18">
    <location>
        <begin position="4094"/>
        <end position="4114"/>
    </location>
</feature>
<feature type="domain" description="Cadherin" evidence="20">
    <location>
        <begin position="3841"/>
        <end position="3945"/>
    </location>
</feature>
<dbReference type="InterPro" id="IPR055436">
    <property type="entry name" value="Ig_TMEM131L_4"/>
</dbReference>
<keyword evidence="22" id="KW-1185">Reference proteome</keyword>
<dbReference type="PROSITE" id="PS00678">
    <property type="entry name" value="WD_REPEATS_1"/>
    <property type="match status" value="2"/>
</dbReference>
<name>A0AAD8Z4H5_9TELE</name>
<keyword evidence="5" id="KW-0732">Signal</keyword>
<dbReference type="CDD" id="cd11304">
    <property type="entry name" value="Cadherin_repeat"/>
    <property type="match status" value="26"/>
</dbReference>
<feature type="region of interest" description="Disordered" evidence="18">
    <location>
        <begin position="950"/>
        <end position="1026"/>
    </location>
</feature>
<feature type="domain" description="Cadherin" evidence="20">
    <location>
        <begin position="2971"/>
        <end position="3075"/>
    </location>
</feature>
<evidence type="ECO:0000256" key="13">
    <source>
        <dbReference type="ARBA" id="ARBA00046238"/>
    </source>
</evidence>
<dbReference type="FunFam" id="2.60.40.60:FF:000226">
    <property type="entry name" value="Dachsous, isoform B"/>
    <property type="match status" value="1"/>
</dbReference>
<evidence type="ECO:0000256" key="4">
    <source>
        <dbReference type="ARBA" id="ARBA00022692"/>
    </source>
</evidence>
<reference evidence="21" key="1">
    <citation type="submission" date="2023-03" db="EMBL/GenBank/DDBJ databases">
        <title>Electrophorus voltai genome.</title>
        <authorList>
            <person name="Bian C."/>
        </authorList>
    </citation>
    <scope>NUCLEOTIDE SEQUENCE</scope>
    <source>
        <strain evidence="21">CB-2022</strain>
        <tissue evidence="21">Muscle</tissue>
    </source>
</reference>
<feature type="domain" description="Cadherin" evidence="20">
    <location>
        <begin position="3316"/>
        <end position="3415"/>
    </location>
</feature>
<protein>
    <recommendedName>
        <fullName evidence="15">Pleiotropic regulator 1</fullName>
    </recommendedName>
</protein>
<feature type="domain" description="Cadherin" evidence="20">
    <location>
        <begin position="4592"/>
        <end position="4698"/>
    </location>
</feature>
<dbReference type="Pfam" id="PF24499">
    <property type="entry name" value="Ig_TMEM131L_4"/>
    <property type="match status" value="1"/>
</dbReference>
<feature type="compositionally biased region" description="Basic and acidic residues" evidence="18">
    <location>
        <begin position="1057"/>
        <end position="1066"/>
    </location>
</feature>
<evidence type="ECO:0000256" key="1">
    <source>
        <dbReference type="ARBA" id="ARBA00004251"/>
    </source>
</evidence>
<feature type="domain" description="Cadherin" evidence="20">
    <location>
        <begin position="3958"/>
        <end position="4047"/>
    </location>
</feature>
<evidence type="ECO:0000259" key="20">
    <source>
        <dbReference type="PROSITE" id="PS50268"/>
    </source>
</evidence>
<evidence type="ECO:0000256" key="9">
    <source>
        <dbReference type="ARBA" id="ARBA00022989"/>
    </source>
</evidence>
<dbReference type="PROSITE" id="PS00232">
    <property type="entry name" value="CADHERIN_1"/>
    <property type="match status" value="13"/>
</dbReference>
<dbReference type="InterPro" id="IPR045695">
    <property type="entry name" value="TMEM131-like_Ig_dom2"/>
</dbReference>
<feature type="repeat" description="WD" evidence="17">
    <location>
        <begin position="1928"/>
        <end position="1969"/>
    </location>
</feature>
<keyword evidence="7 16" id="KW-0106">Calcium</keyword>
<dbReference type="FunFam" id="2.130.10.10:FF:000012">
    <property type="entry name" value="Putative pleiotropic regulator 1"/>
    <property type="match status" value="1"/>
</dbReference>
<evidence type="ECO:0000256" key="15">
    <source>
        <dbReference type="ARBA" id="ARBA00073631"/>
    </source>
</evidence>
<feature type="domain" description="Cadherin" evidence="20">
    <location>
        <begin position="4699"/>
        <end position="4811"/>
    </location>
</feature>
<sequence>MRSLVDNCTQHRYRRRRSTVGGCEESERTEPAAWRRSSHREPCERARRASMAAQRDLDRGGHCHRKTWINVLLGILQLLLPFLQRGGAQFQVVRMQADRRFWHVFPCVYMTFFLLAEQALAEMSSVVEVWQAEDTDFLVPSQAAEERSAESLPQEDSSSFYVRDLGRPLRLQPSVLDFGTHRPVGLPRAETIYIHNPSADLPVTLQSVFSSSTHFHMPSFHRRVIPPRGKTSFKLVFLPTEEGNVENSLFINTSTHGVITYQVFGVGISAADSIKDIQKRGSVLIFPHMQSIKLTQTQEEALNITILGLLLDCTLPASLYRNPQGICFQTEKEGRLSLQISLSERGERPAHLDKLKPYVLESIMVLLVLLPQGGTATDPRIGVYMVNSGTRQLFVKEIQFLSRTDSLVEINQVALQASASNLTRVATLSCRRLLSSQSKKCSSQISLEMPGNRSVNMLPWLGIANSDSAVWIQFRQKQRGVDHVELWLFNSLPFSFTITNVSLSQPTHQLFEVVKLTKTVGVAFGCWKLLTLQLLDKTLPINVITVVTLSTSLGFSFELPVHTFSTGSKVVQDLREHNTQKEEMAGVWFFLARAQFYRNALTFLLSLAVSVFAQRGEVIFEAGSECEKPCPLHLSRAGKLKLPPDPALVKNFTLKNPTGSVVSVEIRTLSSYPSPLEALDLLTKWFNISPLSVNITTTEFSLLAADWKERQRGGNRVQRVVLQPWESKSVSVAYTPTEHKPVTSLLLIRNNLTVFDLVLVKGFGARELLRVGGKLPGPGASLRFNVPQSTLMECRDGLRSHTNKPLFAIQKSFKVENAGELPLTVMSMNINGYKCQGFGFEVLQCRSFSVDYNSSSEITIAFTPDFTSSWVIRDLTLVTARGSAFPFTLNVTLPHHMLPLCAQVVPGPSWEESFWVITLVFACFSLAGVCLMAFHQAQYILREFSTPVPRNNHNPAPRENGSLSHNAANSASRGKGSCKNYSDTCHTSDKGKGRGSTAVANGTVRSQTTSKRSSGGSSQPQKKHTHKVSFLYTRYKYSSAAPASTAANTNPPNPPQDEQREERTFEQDPDICNNNNNDDDDVITGESPVHVEKKEQGREPSREGKTSSGGMFPMETLPGFPQSISANRVSQSVDGEMNCCSRKNVEEKREIPNTEREISERKSTGKDSEMGACASRTKAKKSSGKNRRRAVETVLGLPENSTVIVTESERGPECREPHNMARTHNHTNTIKLETPKMAPVVDGPAKPNGMCLGRPRRKVPERRPQWESGSDSGSSSGSVRASRGSWGSWSSASSMEGEKEPIRIHGSSTTRKRDAPQYSTYSTERDCFLHSRCTFKTQRYLFKNSGGTLAIRRNQVPSAVCVTDVCQSPETPAPSAVLASFTDVAASLDRTSDAATAYVPDETWSAHSVPLTNGFRYSMPEPINFVSQSSASSPFSGNFPWNNAASQCSNAYSYCHQNYMLAGNGNYQNAFSSQENQTMPAGQQSVWREEGVQEVASSWGMTSCVGSKPFFSGTRSLSPISSSLFGSIWTPQSEPYRSHFPPDRSAPTSPPTTPVSPFSREPGGACPAKQYSSFNPFGPRMNLDIWNSSSNRSSTSQLSNDSGYCGDDVQKHSVHTLVFRSLKRTHDMFVSDHAKPVSLDEESHKVKVAVKLRTEYGPVLHMPVLKEGRVKGALSTDPYDTSGYPPADGGPEYLITGTHPYPSAPGVALTADTQVQKMPSEAGVHSMALALPPSQARQDAARTAASVGEIHRHAGGAERSQPPQHTLAIMEGGMKTSALVPRKAPTMPKPQWHPPWKLYRVISGHLGWVRSIAVEPGNQWFVTGSADRTIKIWDLASGKLKLSLTGHISTVRGVVVSSRSPYLFSCGEDKQVKCWDLEYNKVIRHYHGHLSAVYDLDLHPTIDVLVTCSRDATARVWDIRTKANVHTLTGHTNTVATVKCQSAEPQIITGSHDTTVRLWDLIAGKTRATLTNHKKSVRAVALHPRQYTFATGSPDNIKQWKFPDGNFIQNLSGHNAIINTLAVNSDGVLVSGADNGTVHLWDWRTGYNFQRIHAAVQPGSLDSESGIFACVFDHSESRLITAEADKTIKVYKEDDTAVKMEFSARALLKLFAILLQCIKLSAQVYNLSLSIEEGLPARTVVGDMKAVLPAAVPISGFFISESRDSDVFKDLKIDGDSGIISTTAVLDRESRDKYEFSAATLAGEVIRVKIVVTDVNDNSPAFPAATAELNVSESCLPGSRFEIDGARDEDEGQYGIRGYRIMEDAMEETFKVEARSGQDNELHINLILMRELDREMRGFYSLTIEAFDGGTPPKTGQLQVQINILDENDNQPMFNQTEYGAALLENVNLFTPVCQVYAVDPDLGSNGLVAYEINRWQSDPNEFFIVDRSAGVIRVNKPLDYESQSFFELVVTAWDHGAPPKSSSTTVRIRLLDVNDNSPHINILFLSETGDPEVSEGAGCGECVARISVSNPDLWEIGEIWVSLEGGEGKFALKHTDEFVFALCVEGPLDREQKDLYELIVIASDSGFPSLRSMRTFLLRVTDMNDNHPVFEQNTYEASVPEDAPEGSSILQVRAHDDDDDSGIFYSILQSAQEPLVNIDPHTGLITTVAGLDREREPRLAFLVVAVDGGFPPLTSTATVSIHVVDVNDIKPVFKQQLYNVTIQEHLAIGTCFLQVLAEDGDSGEFGTVRYSFSDGLDGEDTHPLFHIDPVTGELCVSRDVDRETGLVTFDLLVKAEDYGALKSEAYVHIDVEDVNDNAPVFNSDKYVTSISSHTQPGDEILSVIATDRDSSNCGRITYELLPGDDASLFSVDQSTGKISLSSPLSQMGRSTMKLSVSAHDGEGLAALTPADVTVAVLHTDHAPVIFLKSHYSFSAPEDTPPGTSVGTVQAVRPPNTVEALSYRISSGDPQDLFSVDAQSGVISNILTLDHESLPWVLLTIQAHMGPAPIYSSIYVNITITDTNDNPPVFTKTSDSITIYRNTPPGTTFFIAHAHDRDSGSNGRIRYALRPESHRFVMHPILGTLTLNSEVWRDAVERYELTVVAEDEGTPSLSSSLGLVVELEDPAPADAALAFETLLYQVEIGERSQSDTRVIQVRAHVTRSLPGSGLATSAPVLTYTLEPLSGPPPFFLQPDSGWLFVARSLDYESEPSYRFGVRATVRDGYVELTATASVVIIVRDENDNAPVFGRGRYFFSVPEGPNPHGLIGTVKARDRDSWKNGQLSYILLSDGKHFRINSQTGELINWMALDREKQCHHTLRVMVTDHGQPRLNASTTVHILVTDVNDNAPQFTNLPASKELRLQVYGSPKENGHRDLPGLSRFTVKENTRLGTIIGCLRFSGGSSKQLHYSAVEGNGSLHFGVDKVSGDLYVTQPLDYEATQGYFLAIQTEAPPTIKATILVAVDIEDVNDHTPWFPGDDSVVVFGVQEDTDVGTAVYAFKALDGDGTLRHSAVRYTMTYDLESDMEDLPFSIDPHTGVVTTTAQLDREHSHSIAFTITASNQPEGPNENRHTSVTAQAFLLDVNDNSPAFVSMDTVHVAEDTEVGSLLHHLLATDEDEGTNSHVTYSLIGGNEDGHFHLGKTGHLYLNSSLDYESQHAFSLTVRASDSGLPPLSSTCTLTVVVVDVNDEAPVFELHFYVASVVENQPAGQPVVTVHALDLDSEENAVLSYSILPGPGYEFFTIDSHTGLISTSSQLDRELQHSFTLRVQAEDGGTHPLSSTVTVLCSVLDDNDNPPEFSQPTLHIIIPENLPPGVIHTTHASDPDCGINGTVKYSIQNADDDFSIDALTGAISSTRVLDREERSNYALLITASDQGPYPLSASLLLFVSLSDENDNSPTFGSRSYHVSASEGLPVGSEILQLGAQDPDEGPNGEVTFSLAEETSGTFAVDFSTGIVRLTKPLDRETCSQHTFRAVATDSCSQGPRSSVVAVAVHVDDVNDNPPACATEPVWVSVAAGDARPGRPITTVTADDPDQGENGTMQFGLVEEDALFQVNRSSGEVVVKAPLDEGVSRTWLLSVWVADQGTPALTSTCLLLVQLNGEEPPLRFTEQIYEVTIPENIETGSWVANVVAHEQTAPGNMMKYSMFSDPESKSRAFSIDPDSDSSHHNHASVSTGDITVQEQSLLDFEMEHKVNLVVVAENDRHSAYARVIVTLQDVNDNAPVFKQSYYRTAVWEGQIHNTYVMQVLAMDSDSGLNGQIDYLIVNGNRGDAFIIDSVRGILATNAVLDREITDSYKLILEARDKGSPPLTGTCTVRVQVIDVNDNSPTIPPMEPLVVTENLPAGHIIGQVIANDVDLSSTITYSLSAKGEANGSFAIDRYSGIITSARSLDYEEQVLHTLKVVASDSIHQTEAQITIQVLDVNDNAPKFSQEFYQVFLPELMSADSFVVAVTATDKDSGLNGKISYRLLSSPLNGFYINAENGSIYTNKPLRYVSSSNVVRILTEARDGGDPTLFSVASLDIQVLDSNDHAPFFQNHSYKVSVCEDAPAGNVLLSLLSEDLDYSDENTHLDYVITGGNEERHFCIEMVNVPKGAQQSTVGNVVLCNMLDRETTETYSLTVTVMDRGTPPLNSSTIVSVTVLDINDHEPVFSSSEYYAHVTENSPPATAVVQVFAHDPDLGPNGTVRYDVISGNSKGLFRLNSHTGALEVNGTLDFEEDSRHTLTVQASDGGGPGNRQVSFAVIYITVLDENDNSPFFLFSAINCSVAENLPVFTPVCVIHAVDHDAGGFGLLTYSILTSCFMEYGTDNPDGKEAFAVDALTGDIHTRQTFDYEKQSEYCFVVEARDKGDRTATARVQIAIDGTDEFSPVFTQNTYRFVLSDNARLGQSVGDVMAMDHDGGLDGIVEYSLVRPSPFFNVNKTTGSIYISNPVYRKAGASSKDDVAKVMVLASSPKPDSRSTTCLVLVNISQSTEALTGVALSVRTVKLGVSLTVFLLLLISFISLVVRYKTNENAHQKSASLAADPRHGTETSGILRRDPQNSVAGLRLQDLHTTLNMQTKRKFLIPLRNSGASGRGSAEGETAEDQDIKMISEYQCLKQLVVPHLDSGIPMEDQLSCCPASLGTGKMAIMSSVESLHNFKEEGGGEGMLTQAVSMRELDGVMSDRVSFPNHQDFSEGSLTSLISSEGKLYGTYGWDHLKWESHFHPQPSVFSDLDMIHGKGSEEAVQSEFHSLLPQRTASQ</sequence>
<dbReference type="InterPro" id="IPR002126">
    <property type="entry name" value="Cadherin-like_dom"/>
</dbReference>
<evidence type="ECO:0000256" key="5">
    <source>
        <dbReference type="ARBA" id="ARBA00022729"/>
    </source>
</evidence>
<dbReference type="FunFam" id="2.60.40.60:FF:000020">
    <property type="entry name" value="Dachsous cadherin-related 1b"/>
    <property type="match status" value="8"/>
</dbReference>
<feature type="domain" description="Cadherin" evidence="20">
    <location>
        <begin position="3634"/>
        <end position="3738"/>
    </location>
</feature>
<dbReference type="InterPro" id="IPR020894">
    <property type="entry name" value="Cadherin_CS"/>
</dbReference>
<feature type="domain" description="Cadherin" evidence="20">
    <location>
        <begin position="2552"/>
        <end position="2654"/>
    </location>
</feature>
<proteinExistence type="inferred from homology"/>
<dbReference type="Gene3D" id="2.60.40.10">
    <property type="entry name" value="Immunoglobulins"/>
    <property type="match status" value="1"/>
</dbReference>
<organism evidence="21 22">
    <name type="scientific">Electrophorus voltai</name>
    <dbReference type="NCBI Taxonomy" id="2609070"/>
    <lineage>
        <taxon>Eukaryota</taxon>
        <taxon>Metazoa</taxon>
        <taxon>Chordata</taxon>
        <taxon>Craniata</taxon>
        <taxon>Vertebrata</taxon>
        <taxon>Euteleostomi</taxon>
        <taxon>Actinopterygii</taxon>
        <taxon>Neopterygii</taxon>
        <taxon>Teleostei</taxon>
        <taxon>Ostariophysi</taxon>
        <taxon>Gymnotiformes</taxon>
        <taxon>Gymnotoidei</taxon>
        <taxon>Gymnotidae</taxon>
        <taxon>Electrophorus</taxon>
    </lineage>
</organism>
<evidence type="ECO:0000256" key="3">
    <source>
        <dbReference type="ARBA" id="ARBA00022574"/>
    </source>
</evidence>
<dbReference type="SUPFAM" id="SSF50978">
    <property type="entry name" value="WD40 repeat-like"/>
    <property type="match status" value="1"/>
</dbReference>
<keyword evidence="11" id="KW-0325">Glycoprotein</keyword>
<dbReference type="PROSITE" id="PS50082">
    <property type="entry name" value="WD_REPEATS_2"/>
    <property type="match status" value="5"/>
</dbReference>
<feature type="compositionally biased region" description="Polar residues" evidence="18">
    <location>
        <begin position="961"/>
        <end position="972"/>
    </location>
</feature>
<dbReference type="PROSITE" id="PS50294">
    <property type="entry name" value="WD_REPEATS_REGION"/>
    <property type="match status" value="5"/>
</dbReference>
<evidence type="ECO:0000256" key="12">
    <source>
        <dbReference type="ARBA" id="ARBA00025726"/>
    </source>
</evidence>
<dbReference type="SMART" id="SM00112">
    <property type="entry name" value="CA"/>
    <property type="match status" value="26"/>
</dbReference>
<feature type="region of interest" description="Disordered" evidence="18">
    <location>
        <begin position="1238"/>
        <end position="1317"/>
    </location>
</feature>
<feature type="compositionally biased region" description="Low complexity" evidence="18">
    <location>
        <begin position="1268"/>
        <end position="1294"/>
    </location>
</feature>
<dbReference type="InterPro" id="IPR019775">
    <property type="entry name" value="WD40_repeat_CS"/>
</dbReference>
<feature type="compositionally biased region" description="Polar residues" evidence="18">
    <location>
        <begin position="998"/>
        <end position="1020"/>
    </location>
</feature>
<dbReference type="Gene3D" id="2.60.40.60">
    <property type="entry name" value="Cadherins"/>
    <property type="match status" value="26"/>
</dbReference>
<evidence type="ECO:0000256" key="17">
    <source>
        <dbReference type="PROSITE-ProRule" id="PRU00221"/>
    </source>
</evidence>
<dbReference type="SMART" id="SM00320">
    <property type="entry name" value="WD40"/>
    <property type="match status" value="7"/>
</dbReference>
<feature type="transmembrane region" description="Helical" evidence="19">
    <location>
        <begin position="4928"/>
        <end position="4949"/>
    </location>
</feature>
<dbReference type="FunFam" id="2.60.40.60:FF:000007">
    <property type="entry name" value="Protocadherin alpha 2"/>
    <property type="match status" value="1"/>
</dbReference>
<feature type="repeat" description="WD" evidence="17">
    <location>
        <begin position="1802"/>
        <end position="1843"/>
    </location>
</feature>
<dbReference type="Proteomes" id="UP001239994">
    <property type="component" value="Unassembled WGS sequence"/>
</dbReference>
<dbReference type="Pfam" id="PF19532">
    <property type="entry name" value="Ig_TMEM131L_2nd"/>
    <property type="match status" value="1"/>
</dbReference>
<feature type="domain" description="Cadherin" evidence="20">
    <location>
        <begin position="3418"/>
        <end position="3530"/>
    </location>
</feature>
<dbReference type="PRINTS" id="PR00205">
    <property type="entry name" value="CADHERIN"/>
</dbReference>
<dbReference type="SUPFAM" id="SSF49313">
    <property type="entry name" value="Cadherin-like"/>
    <property type="match status" value="26"/>
</dbReference>
<feature type="domain" description="Cadherin" evidence="20">
    <location>
        <begin position="2763"/>
        <end position="2866"/>
    </location>
</feature>
<comment type="caution">
    <text evidence="21">The sequence shown here is derived from an EMBL/GenBank/DDBJ whole genome shotgun (WGS) entry which is preliminary data.</text>
</comment>
<dbReference type="FunFam" id="2.60.40.60:FF:000102">
    <property type="entry name" value="Dachsous cadherin-related 1b"/>
    <property type="match status" value="1"/>
</dbReference>
<dbReference type="GO" id="GO:0005911">
    <property type="term" value="C:cell-cell junction"/>
    <property type="evidence" value="ECO:0007669"/>
    <property type="project" value="TreeGrafter"/>
</dbReference>
<dbReference type="CDD" id="cd00200">
    <property type="entry name" value="WD40"/>
    <property type="match status" value="1"/>
</dbReference>
<dbReference type="PANTHER" id="PTHR24025:SF20">
    <property type="entry name" value="DACHSOUS CADHERIN RELATED 2"/>
    <property type="match status" value="1"/>
</dbReference>
<dbReference type="PROSITE" id="PS50268">
    <property type="entry name" value="CADHERIN_2"/>
    <property type="match status" value="26"/>
</dbReference>
<feature type="domain" description="Cadherin" evidence="20">
    <location>
        <begin position="2453"/>
        <end position="2551"/>
    </location>
</feature>
<evidence type="ECO:0000256" key="6">
    <source>
        <dbReference type="ARBA" id="ARBA00022737"/>
    </source>
</evidence>
<feature type="domain" description="Cadherin" evidence="20">
    <location>
        <begin position="4371"/>
        <end position="4475"/>
    </location>
</feature>
<dbReference type="Pfam" id="PF00400">
    <property type="entry name" value="WD40"/>
    <property type="match status" value="6"/>
</dbReference>
<dbReference type="InterPro" id="IPR015943">
    <property type="entry name" value="WD40/YVTN_repeat-like_dom_sf"/>
</dbReference>
<keyword evidence="3 17" id="KW-0853">WD repeat</keyword>
<dbReference type="InterPro" id="IPR020472">
    <property type="entry name" value="WD40_PAC1"/>
</dbReference>
<evidence type="ECO:0000313" key="22">
    <source>
        <dbReference type="Proteomes" id="UP001239994"/>
    </source>
</evidence>
<feature type="compositionally biased region" description="Basic residues" evidence="18">
    <location>
        <begin position="1177"/>
        <end position="1188"/>
    </location>
</feature>
<feature type="domain" description="Cadherin" evidence="20">
    <location>
        <begin position="3076"/>
        <end position="3188"/>
    </location>
</feature>
<dbReference type="InterPro" id="IPR055437">
    <property type="entry name" value="TMEM131L_Ig_5"/>
</dbReference>
<gene>
    <name evidence="21" type="ORF">P4O66_012700</name>
</gene>
<keyword evidence="9 19" id="KW-1133">Transmembrane helix</keyword>
<feature type="domain" description="Cadherin" evidence="20">
    <location>
        <begin position="3739"/>
        <end position="3840"/>
    </location>
</feature>
<accession>A0AAD8Z4H5</accession>
<feature type="domain" description="Cadherin" evidence="20">
    <location>
        <begin position="2335"/>
        <end position="2441"/>
    </location>
</feature>
<dbReference type="Pfam" id="PF12371">
    <property type="entry name" value="TMEM131_like_N"/>
    <property type="match status" value="1"/>
</dbReference>
<dbReference type="PANTHER" id="PTHR24025">
    <property type="entry name" value="DESMOGLEIN FAMILY MEMBER"/>
    <property type="match status" value="1"/>
</dbReference>
<evidence type="ECO:0000256" key="10">
    <source>
        <dbReference type="ARBA" id="ARBA00023136"/>
    </source>
</evidence>
<evidence type="ECO:0000256" key="7">
    <source>
        <dbReference type="ARBA" id="ARBA00022837"/>
    </source>
</evidence>
<feature type="compositionally biased region" description="Basic and acidic residues" evidence="18">
    <location>
        <begin position="1089"/>
        <end position="1105"/>
    </location>
</feature>
<keyword evidence="4 19" id="KW-0812">Transmembrane</keyword>
<dbReference type="InterPro" id="IPR001680">
    <property type="entry name" value="WD40_rpt"/>
</dbReference>
<dbReference type="InterPro" id="IPR022113">
    <property type="entry name" value="TMEM131L_N"/>
</dbReference>